<keyword evidence="19" id="KW-1185">Reference proteome</keyword>
<dbReference type="InterPro" id="IPR001757">
    <property type="entry name" value="P_typ_ATPase"/>
</dbReference>
<dbReference type="EMBL" id="QEAO01000037">
    <property type="protein sequence ID" value="TPX31909.1"/>
    <property type="molecule type" value="Genomic_DNA"/>
</dbReference>
<evidence type="ECO:0000256" key="12">
    <source>
        <dbReference type="ARBA" id="ARBA00049360"/>
    </source>
</evidence>
<dbReference type="Pfam" id="PF12409">
    <property type="entry name" value="P5-ATPase"/>
    <property type="match status" value="1"/>
</dbReference>
<keyword evidence="7 13" id="KW-0067">ATP-binding</keyword>
<organism evidence="18 19">
    <name type="scientific">Synchytrium microbalum</name>
    <dbReference type="NCBI Taxonomy" id="1806994"/>
    <lineage>
        <taxon>Eukaryota</taxon>
        <taxon>Fungi</taxon>
        <taxon>Fungi incertae sedis</taxon>
        <taxon>Chytridiomycota</taxon>
        <taxon>Chytridiomycota incertae sedis</taxon>
        <taxon>Chytridiomycetes</taxon>
        <taxon>Synchytriales</taxon>
        <taxon>Synchytriaceae</taxon>
        <taxon>Synchytrium</taxon>
    </lineage>
</organism>
<evidence type="ECO:0000256" key="4">
    <source>
        <dbReference type="ARBA" id="ARBA00022692"/>
    </source>
</evidence>
<dbReference type="GO" id="GO:0046872">
    <property type="term" value="F:metal ion binding"/>
    <property type="evidence" value="ECO:0007669"/>
    <property type="project" value="UniProtKB-UniRule"/>
</dbReference>
<keyword evidence="11 13" id="KW-0472">Membrane</keyword>
<dbReference type="InterPro" id="IPR023299">
    <property type="entry name" value="ATPase_P-typ_cyto_dom_N"/>
</dbReference>
<dbReference type="Proteomes" id="UP000319731">
    <property type="component" value="Unassembled WGS sequence"/>
</dbReference>
<feature type="compositionally biased region" description="Polar residues" evidence="14">
    <location>
        <begin position="9"/>
        <end position="19"/>
    </location>
</feature>
<dbReference type="InterPro" id="IPR036412">
    <property type="entry name" value="HAD-like_sf"/>
</dbReference>
<dbReference type="STRING" id="1806994.A0A507BYG6"/>
<dbReference type="PANTHER" id="PTHR45630:SF8">
    <property type="entry name" value="CATION-TRANSPORTING ATPASE"/>
    <property type="match status" value="1"/>
</dbReference>
<feature type="compositionally biased region" description="Acidic residues" evidence="14">
    <location>
        <begin position="48"/>
        <end position="66"/>
    </location>
</feature>
<dbReference type="InterPro" id="IPR008250">
    <property type="entry name" value="ATPase_P-typ_transduc_dom_A_sf"/>
</dbReference>
<feature type="transmembrane region" description="Helical" evidence="13">
    <location>
        <begin position="1232"/>
        <end position="1252"/>
    </location>
</feature>
<evidence type="ECO:0000256" key="8">
    <source>
        <dbReference type="ARBA" id="ARBA00022842"/>
    </source>
</evidence>
<feature type="transmembrane region" description="Helical" evidence="13">
    <location>
        <begin position="1154"/>
        <end position="1176"/>
    </location>
</feature>
<evidence type="ECO:0000256" key="6">
    <source>
        <dbReference type="ARBA" id="ARBA00022741"/>
    </source>
</evidence>
<evidence type="ECO:0000256" key="11">
    <source>
        <dbReference type="ARBA" id="ARBA00023136"/>
    </source>
</evidence>
<evidence type="ECO:0000313" key="18">
    <source>
        <dbReference type="EMBL" id="TPX31909.1"/>
    </source>
</evidence>
<gene>
    <name evidence="18" type="ORF">SmJEL517_g04851</name>
</gene>
<dbReference type="PANTHER" id="PTHR45630">
    <property type="entry name" value="CATION-TRANSPORTING ATPASE-RELATED"/>
    <property type="match status" value="1"/>
</dbReference>
<feature type="domain" description="Cation-transporting P-type ATPase N-terminal" evidence="16">
    <location>
        <begin position="239"/>
        <end position="290"/>
    </location>
</feature>
<dbReference type="Pfam" id="PF00690">
    <property type="entry name" value="Cation_ATPase_N"/>
    <property type="match status" value="1"/>
</dbReference>
<dbReference type="InterPro" id="IPR059000">
    <property type="entry name" value="ATPase_P-type_domA"/>
</dbReference>
<evidence type="ECO:0000256" key="3">
    <source>
        <dbReference type="ARBA" id="ARBA00022553"/>
    </source>
</evidence>
<evidence type="ECO:0000259" key="15">
    <source>
        <dbReference type="Pfam" id="PF00122"/>
    </source>
</evidence>
<evidence type="ECO:0000256" key="13">
    <source>
        <dbReference type="RuleBase" id="RU362082"/>
    </source>
</evidence>
<feature type="transmembrane region" description="Helical" evidence="13">
    <location>
        <begin position="1086"/>
        <end position="1108"/>
    </location>
</feature>
<dbReference type="InterPro" id="IPR023298">
    <property type="entry name" value="ATPase_P-typ_TM_dom_sf"/>
</dbReference>
<evidence type="ECO:0000259" key="17">
    <source>
        <dbReference type="Pfam" id="PF12409"/>
    </source>
</evidence>
<name>A0A507BYG6_9FUNG</name>
<evidence type="ECO:0000256" key="14">
    <source>
        <dbReference type="SAM" id="MobiDB-lite"/>
    </source>
</evidence>
<feature type="region of interest" description="Disordered" evidence="14">
    <location>
        <begin position="679"/>
        <end position="700"/>
    </location>
</feature>
<keyword evidence="5 13" id="KW-0479">Metal-binding</keyword>
<dbReference type="PROSITE" id="PS01229">
    <property type="entry name" value="COF_2"/>
    <property type="match status" value="1"/>
</dbReference>
<evidence type="ECO:0000313" key="19">
    <source>
        <dbReference type="Proteomes" id="UP000319731"/>
    </source>
</evidence>
<proteinExistence type="inferred from homology"/>
<comment type="catalytic activity">
    <reaction evidence="12 13">
        <text>ATP + H2O = ADP + phosphate + H(+)</text>
        <dbReference type="Rhea" id="RHEA:13065"/>
        <dbReference type="ChEBI" id="CHEBI:15377"/>
        <dbReference type="ChEBI" id="CHEBI:15378"/>
        <dbReference type="ChEBI" id="CHEBI:30616"/>
        <dbReference type="ChEBI" id="CHEBI:43474"/>
        <dbReference type="ChEBI" id="CHEBI:456216"/>
    </reaction>
</comment>
<dbReference type="Gene3D" id="2.70.150.10">
    <property type="entry name" value="Calcium-transporting ATPase, cytoplasmic transduction domain A"/>
    <property type="match status" value="1"/>
</dbReference>
<dbReference type="PRINTS" id="PR00119">
    <property type="entry name" value="CATATPASE"/>
</dbReference>
<dbReference type="InterPro" id="IPR023214">
    <property type="entry name" value="HAD_sf"/>
</dbReference>
<dbReference type="GeneID" id="42006076"/>
<evidence type="ECO:0000256" key="2">
    <source>
        <dbReference type="ARBA" id="ARBA00006000"/>
    </source>
</evidence>
<keyword evidence="9 13" id="KW-1278">Translocase</keyword>
<dbReference type="SUPFAM" id="SSF81665">
    <property type="entry name" value="Calcium ATPase, transmembrane domain M"/>
    <property type="match status" value="1"/>
</dbReference>
<feature type="transmembrane region" description="Helical" evidence="13">
    <location>
        <begin position="529"/>
        <end position="548"/>
    </location>
</feature>
<feature type="transmembrane region" description="Helical" evidence="13">
    <location>
        <begin position="107"/>
        <end position="126"/>
    </location>
</feature>
<dbReference type="GO" id="GO:0006874">
    <property type="term" value="P:intracellular calcium ion homeostasis"/>
    <property type="evidence" value="ECO:0007669"/>
    <property type="project" value="TreeGrafter"/>
</dbReference>
<comment type="similarity">
    <text evidence="2 13">Belongs to the cation transport ATPase (P-type) (TC 3.A.3) family. Type V subfamily.</text>
</comment>
<comment type="caution">
    <text evidence="18">The sequence shown here is derived from an EMBL/GenBank/DDBJ whole genome shotgun (WGS) entry which is preliminary data.</text>
</comment>
<dbReference type="Gene3D" id="1.20.1110.10">
    <property type="entry name" value="Calcium-transporting ATPase, transmembrane domain"/>
    <property type="match status" value="1"/>
</dbReference>
<dbReference type="EC" id="7.2.2.-" evidence="13"/>
<evidence type="ECO:0000256" key="9">
    <source>
        <dbReference type="ARBA" id="ARBA00022967"/>
    </source>
</evidence>
<dbReference type="FunFam" id="1.20.1110.10:FF:000023">
    <property type="entry name" value="Cation-transporting ATPase"/>
    <property type="match status" value="1"/>
</dbReference>
<feature type="compositionally biased region" description="Low complexity" evidence="14">
    <location>
        <begin position="682"/>
        <end position="692"/>
    </location>
</feature>
<dbReference type="SUPFAM" id="SSF81653">
    <property type="entry name" value="Calcium ATPase, transduction domain A"/>
    <property type="match status" value="1"/>
</dbReference>
<dbReference type="GO" id="GO:0019829">
    <property type="term" value="F:ATPase-coupled monoatomic cation transmembrane transporter activity"/>
    <property type="evidence" value="ECO:0007669"/>
    <property type="project" value="UniProtKB-UniRule"/>
</dbReference>
<dbReference type="GO" id="GO:0016020">
    <property type="term" value="C:membrane"/>
    <property type="evidence" value="ECO:0007669"/>
    <property type="project" value="UniProtKB-SubCell"/>
</dbReference>
<protein>
    <recommendedName>
        <fullName evidence="13">Cation-transporting ATPase</fullName>
        <ecNumber evidence="13">7.2.2.-</ecNumber>
    </recommendedName>
</protein>
<feature type="domain" description="P-type ATPase A" evidence="15">
    <location>
        <begin position="333"/>
        <end position="443"/>
    </location>
</feature>
<evidence type="ECO:0000256" key="7">
    <source>
        <dbReference type="ARBA" id="ARBA00022840"/>
    </source>
</evidence>
<reference evidence="18 19" key="1">
    <citation type="journal article" date="2019" name="Sci. Rep.">
        <title>Comparative genomics of chytrid fungi reveal insights into the obligate biotrophic and pathogenic lifestyle of Synchytrium endobioticum.</title>
        <authorList>
            <person name="van de Vossenberg B.T.L.H."/>
            <person name="Warris S."/>
            <person name="Nguyen H.D.T."/>
            <person name="van Gent-Pelzer M.P.E."/>
            <person name="Joly D.L."/>
            <person name="van de Geest H.C."/>
            <person name="Bonants P.J.M."/>
            <person name="Smith D.S."/>
            <person name="Levesque C.A."/>
            <person name="van der Lee T.A.J."/>
        </authorList>
    </citation>
    <scope>NUCLEOTIDE SEQUENCE [LARGE SCALE GENOMIC DNA]</scope>
    <source>
        <strain evidence="18 19">JEL517</strain>
    </source>
</reference>
<keyword evidence="8 13" id="KW-0460">Magnesium</keyword>
<feature type="transmembrane region" description="Helical" evidence="13">
    <location>
        <begin position="487"/>
        <end position="509"/>
    </location>
</feature>
<dbReference type="FunFam" id="3.40.50.1000:FF:000068">
    <property type="entry name" value="Cation-transporting ATPase"/>
    <property type="match status" value="1"/>
</dbReference>
<evidence type="ECO:0000256" key="5">
    <source>
        <dbReference type="ARBA" id="ARBA00022723"/>
    </source>
</evidence>
<evidence type="ECO:0000256" key="10">
    <source>
        <dbReference type="ARBA" id="ARBA00022989"/>
    </source>
</evidence>
<comment type="subcellular location">
    <subcellularLocation>
        <location evidence="1 13">Membrane</location>
        <topology evidence="1 13">Multi-pass membrane protein</topology>
    </subcellularLocation>
</comment>
<sequence length="1347" mass="150361">MKASRSKNDVLTNGTPNHQPKTKRARISWKSTASDEDEERLLQHGPADEDQVTSETESATELDQDDGSQSSPKPSSFSSLPSLDYGQELSPDEETRLTITAYQVQPFRILVFNVFSCSTLGLGFLLGRWFPRWKLLVTCTVCSLNTGQRILVENSWGEEDVIDIVESSWNGPLSDAFPSTAPPPIAPRGTISSDLDPSMPTIRMFDYRYWRFVYNPIFGQYECISNWTDPVWTVPSETLKGLSDDGFLKRRQKLFGWNSVDVEEPSWMKLLFDEVLHPFFVFQIFSIILWSYDDYYIYAACIFLISAISVFTTLVETKKSIKRMREMSRFSVSVRLWRNGGWLDARSEDMLPGDIFEIPQSGMNIFPCDALLLKGECIVNEALLTGESVPVAKLPTISPTSLESNQSQLVSMLSDGIDPTRDPVLAKSFLFSGTKVIRVRLQRRDIEEPRGALGFVVKTGFYTTKGGLVRAMLYPKPHKKFQFYEDAFKFIAFLFGIACIGFLVSLYNFVQMGVPWDIIFVRALDLVTIVVPPALPATMTIGTSFALARLRRWGIYCIAPSRINIGGKLEVLCFDKTDDQVRFGGSWERVEDAVADSLEALTSYDADDSELDGITPGFPYPPLVCVAAVCHSIKIIDGILSGDPLDLQMFEYTRFRLDEGGSSASNRRTSLNGIPIAAVIRPPSSTSGPKSPSRGDTTSQDLSELYNTEFGVVRIFEFDAGLRRAAVVVKRFRYRGRRDSLDGQESEPGFEAFVKGAPEVIRAICRPESVPDNYDFQLADHARRGHRVIACAWRRLHSTTTGFDAATCKREEVECALTFAGFALFENRPKDGTTPVMKALFASHLRTVMCTGDNAGTAIAVAREVELIPPNCIVFVSRLIPGDSTLTSHVSWELVPGGDDIRLGTAGRFDLDPITFKLKVSNIGQTLLEPGHSRSRTTSISSWQSSLRNISIGGRASMDGLLGQAPPQRSYTYALAVTGDVFQWMLEFASKERMDRLLVKCQIFARMSPDQKQIMVERLQDIGYCTGFIGDGANDCGALRAADVGISLSEAEASVAAPLTSKSPDLACVLQVVREGRAALVTSFGLFKFMALYSLVQFSSVCLMYTFSANLGDVQYMYIDLILILPVAVFMGRSGPSKSISPRRPTASLTSKKVLTSLVGQVALQVIGQVYVFLWVRRQPWYLPPRYFAGDYDKIVGCYENTVVFLVSSFQYLTMAAVFTRGPPFREPIWRNVPLLLLLLSLFALNTLLVMAPPEFLAYQLELENLPYQGRVYILGVVAISSVSSWIGERWAFPFIAKWIARGADFLVAVTQKSKGGRKELKIEKWRRRDERISEETRNSKTYTRHT</sequence>
<dbReference type="SUPFAM" id="SSF56784">
    <property type="entry name" value="HAD-like"/>
    <property type="match status" value="1"/>
</dbReference>
<keyword evidence="3" id="KW-0597">Phosphoprotein</keyword>
<dbReference type="GO" id="GO:0005524">
    <property type="term" value="F:ATP binding"/>
    <property type="evidence" value="ECO:0007669"/>
    <property type="project" value="UniProtKB-UniRule"/>
</dbReference>
<evidence type="ECO:0000259" key="16">
    <source>
        <dbReference type="Pfam" id="PF00690"/>
    </source>
</evidence>
<keyword evidence="10 13" id="KW-1133">Transmembrane helix</keyword>
<dbReference type="GO" id="GO:0016887">
    <property type="term" value="F:ATP hydrolysis activity"/>
    <property type="evidence" value="ECO:0007669"/>
    <property type="project" value="InterPro"/>
</dbReference>
<dbReference type="Pfam" id="PF00122">
    <property type="entry name" value="E1-E2_ATPase"/>
    <property type="match status" value="1"/>
</dbReference>
<dbReference type="RefSeq" id="XP_031023220.1">
    <property type="nucleotide sequence ID" value="XM_031170779.1"/>
</dbReference>
<dbReference type="SUPFAM" id="SSF81660">
    <property type="entry name" value="Metal cation-transporting ATPase, ATP-binding domain N"/>
    <property type="match status" value="1"/>
</dbReference>
<dbReference type="NCBIfam" id="TIGR01494">
    <property type="entry name" value="ATPase_P-type"/>
    <property type="match status" value="1"/>
</dbReference>
<dbReference type="OrthoDB" id="48943at2759"/>
<feature type="transmembrane region" description="Helical" evidence="13">
    <location>
        <begin position="1272"/>
        <end position="1293"/>
    </location>
</feature>
<dbReference type="Gene3D" id="3.40.50.1000">
    <property type="entry name" value="HAD superfamily/HAD-like"/>
    <property type="match status" value="1"/>
</dbReference>
<dbReference type="InterPro" id="IPR047819">
    <property type="entry name" value="P5A-ATPase_N"/>
</dbReference>
<feature type="compositionally biased region" description="Low complexity" evidence="14">
    <location>
        <begin position="68"/>
        <end position="82"/>
    </location>
</feature>
<evidence type="ECO:0000256" key="1">
    <source>
        <dbReference type="ARBA" id="ARBA00004141"/>
    </source>
</evidence>
<feature type="transmembrane region" description="Helical" evidence="13">
    <location>
        <begin position="295"/>
        <end position="315"/>
    </location>
</feature>
<keyword evidence="4 13" id="KW-0812">Transmembrane</keyword>
<feature type="transmembrane region" description="Helical" evidence="13">
    <location>
        <begin position="1202"/>
        <end position="1220"/>
    </location>
</feature>
<dbReference type="InterPro" id="IPR004014">
    <property type="entry name" value="ATPase_P-typ_cation-transptr_N"/>
</dbReference>
<dbReference type="NCBIfam" id="TIGR01657">
    <property type="entry name" value="P-ATPase-V"/>
    <property type="match status" value="1"/>
</dbReference>
<dbReference type="InterPro" id="IPR006544">
    <property type="entry name" value="P-type_TPase_V"/>
</dbReference>
<feature type="transmembrane region" description="Helical" evidence="13">
    <location>
        <begin position="1114"/>
        <end position="1133"/>
    </location>
</feature>
<dbReference type="GO" id="GO:0140358">
    <property type="term" value="F:P-type transmembrane transporter activity"/>
    <property type="evidence" value="ECO:0007669"/>
    <property type="project" value="InterPro"/>
</dbReference>
<feature type="region of interest" description="Disordered" evidence="14">
    <location>
        <begin position="1"/>
        <end position="89"/>
    </location>
</feature>
<dbReference type="Gene3D" id="3.40.1110.10">
    <property type="entry name" value="Calcium-transporting ATPase, cytoplasmic domain N"/>
    <property type="match status" value="1"/>
</dbReference>
<accession>A0A507BYG6</accession>
<keyword evidence="6 13" id="KW-0547">Nucleotide-binding</keyword>
<feature type="domain" description="P5B-type ATPase N-terminal" evidence="17">
    <location>
        <begin position="93"/>
        <end position="215"/>
    </location>
</feature>